<comment type="caution">
    <text evidence="15">The sequence shown here is derived from an EMBL/GenBank/DDBJ whole genome shotgun (WGS) entry which is preliminary data.</text>
</comment>
<dbReference type="InterPro" id="IPR002302">
    <property type="entry name" value="Leu-tRNA-ligase"/>
</dbReference>
<protein>
    <recommendedName>
        <fullName evidence="9">Leucine--tRNA ligase</fullName>
        <ecNumber evidence="9">6.1.1.4</ecNumber>
    </recommendedName>
    <alternativeName>
        <fullName evidence="9">Leucyl-tRNA synthetase</fullName>
        <shortName evidence="9">LeuRS</shortName>
    </alternativeName>
</protein>
<evidence type="ECO:0000259" key="12">
    <source>
        <dbReference type="Pfam" id="PF08264"/>
    </source>
</evidence>
<feature type="domain" description="Methionyl/Leucyl tRNA synthetase" evidence="13">
    <location>
        <begin position="41"/>
        <end position="182"/>
    </location>
</feature>
<evidence type="ECO:0000313" key="15">
    <source>
        <dbReference type="EMBL" id="PIP86602.1"/>
    </source>
</evidence>
<dbReference type="FunFam" id="1.10.730.10:FF:000002">
    <property type="entry name" value="Leucine--tRNA ligase"/>
    <property type="match status" value="1"/>
</dbReference>
<evidence type="ECO:0000259" key="14">
    <source>
        <dbReference type="Pfam" id="PF13603"/>
    </source>
</evidence>
<proteinExistence type="inferred from homology"/>
<dbReference type="InterPro" id="IPR009080">
    <property type="entry name" value="tRNAsynth_Ia_anticodon-bd"/>
</dbReference>
<keyword evidence="5 9" id="KW-0067">ATP-binding</keyword>
<dbReference type="SUPFAM" id="SSF52374">
    <property type="entry name" value="Nucleotidylyl transferase"/>
    <property type="match status" value="1"/>
</dbReference>
<dbReference type="Pfam" id="PF13603">
    <property type="entry name" value="tRNA-synt_1_2"/>
    <property type="match status" value="1"/>
</dbReference>
<evidence type="ECO:0000256" key="6">
    <source>
        <dbReference type="ARBA" id="ARBA00022917"/>
    </source>
</evidence>
<name>A0A2H0DWP5_9BACT</name>
<feature type="short sequence motif" description="'KMSKS' region" evidence="9">
    <location>
        <begin position="595"/>
        <end position="599"/>
    </location>
</feature>
<gene>
    <name evidence="9" type="primary">leuS</name>
    <name evidence="15" type="ORF">COW82_01105</name>
</gene>
<keyword evidence="3 9" id="KW-0436">Ligase</keyword>
<evidence type="ECO:0000256" key="4">
    <source>
        <dbReference type="ARBA" id="ARBA00022741"/>
    </source>
</evidence>
<dbReference type="PANTHER" id="PTHR43740">
    <property type="entry name" value="LEUCYL-TRNA SYNTHETASE"/>
    <property type="match status" value="1"/>
</dbReference>
<dbReference type="FunFam" id="3.40.50.620:FF:000060">
    <property type="entry name" value="Leucine--tRNA ligase"/>
    <property type="match status" value="1"/>
</dbReference>
<feature type="domain" description="Aminoacyl-tRNA synthetase class Ia" evidence="11">
    <location>
        <begin position="430"/>
        <end position="622"/>
    </location>
</feature>
<evidence type="ECO:0000256" key="2">
    <source>
        <dbReference type="ARBA" id="ARBA00022490"/>
    </source>
</evidence>
<dbReference type="GO" id="GO:0005524">
    <property type="term" value="F:ATP binding"/>
    <property type="evidence" value="ECO:0007669"/>
    <property type="project" value="UniProtKB-UniRule"/>
</dbReference>
<dbReference type="PROSITE" id="PS00178">
    <property type="entry name" value="AA_TRNA_LIGASE_I"/>
    <property type="match status" value="1"/>
</dbReference>
<sequence length="812" mass="93357">MEHNYDHKKIEERWQAIWEEKKLNETDEKSNKPKYYSLVEFPYPSGDGLHVGHVRSYTAMDIISRKRRREGFEILFPIGYDAFGLPAENFAVKTGIHPKITTEKAISNFRKQLKSMGLSFDWSREIKTIDPKYYKWTQWIFLKLLENNLAYKAKIPINWCQDCRIGLANEEVTDGVCERCGGPVDKREKEQWMLAITKYAERLLSSLEELDYILPVKVQQKNWIGKSEGAEISFNLKFLDFKINVFTTRVDTLFGATYLVLSPEHKIISNLGPNISNLNEVKEYIKKAASTTDIERVAEGREKTGVKLEGISAINPANGEEIPVYTADYVLSHYGSGAIMAVPAHDERDYQFAKKFNLPVKKVVEAKAILEIPRNAEDIASGAKKRLIIKTEVYAGEGKLINSGEFSEMESPEAREKMTEKFGRRKVTYKLRDWVFSRQRYWGEPIPVILCKKCGVVPVPESELPVLLPEISDFMPDEDGESPLLKAKDWVNVKCPKCSGAAQRETDVMPNWAGSSWYFLRYLDSRNDDALVSKEKEKKWMPVDWYNGGMEHTTLHLLYSRFWYKFLFDIGAVSSEEPYKKRTSHGFILGEDNEKMSKSRGNVINPDEIVKYFGADTLRLYEMFIGPFDQAVVWSTDGLLGPRRFLDKLYKALDRVKVIKSRKESLMHQSVKKVSEDIESMKFNTAISAMMISLNELLKDEEISKEDYGLLLKLLAPFAPHITEELWQKLGGKGSIHLTPWPTYDKKKIVKKTNLIVVQVNGKVRGQFQSENSDEEEIKKTALNLDKVKPYLEDGKARRVIYVKDKLVNIVL</sequence>
<dbReference type="Gene3D" id="1.10.730.10">
    <property type="entry name" value="Isoleucyl-tRNA Synthetase, Domain 1"/>
    <property type="match status" value="1"/>
</dbReference>
<dbReference type="GO" id="GO:0002161">
    <property type="term" value="F:aminoacyl-tRNA deacylase activity"/>
    <property type="evidence" value="ECO:0007669"/>
    <property type="project" value="InterPro"/>
</dbReference>
<dbReference type="InterPro" id="IPR001412">
    <property type="entry name" value="aa-tRNA-synth_I_CS"/>
</dbReference>
<accession>A0A2H0DWP5</accession>
<evidence type="ECO:0000256" key="5">
    <source>
        <dbReference type="ARBA" id="ARBA00022840"/>
    </source>
</evidence>
<evidence type="ECO:0000256" key="8">
    <source>
        <dbReference type="ARBA" id="ARBA00047469"/>
    </source>
</evidence>
<evidence type="ECO:0000256" key="10">
    <source>
        <dbReference type="RuleBase" id="RU363035"/>
    </source>
</evidence>
<dbReference type="SUPFAM" id="SSF50677">
    <property type="entry name" value="ValRS/IleRS/LeuRS editing domain"/>
    <property type="match status" value="1"/>
</dbReference>
<dbReference type="PRINTS" id="PR00985">
    <property type="entry name" value="TRNASYNTHLEU"/>
</dbReference>
<dbReference type="GO" id="GO:0005829">
    <property type="term" value="C:cytosol"/>
    <property type="evidence" value="ECO:0007669"/>
    <property type="project" value="TreeGrafter"/>
</dbReference>
<keyword evidence="4 9" id="KW-0547">Nucleotide-binding</keyword>
<dbReference type="FunFam" id="3.40.50.620:FF:000056">
    <property type="entry name" value="Leucine--tRNA ligase"/>
    <property type="match status" value="1"/>
</dbReference>
<dbReference type="Pfam" id="PF08264">
    <property type="entry name" value="Anticodon_1"/>
    <property type="match status" value="1"/>
</dbReference>
<dbReference type="Gene3D" id="3.10.20.590">
    <property type="match status" value="1"/>
</dbReference>
<keyword evidence="7 9" id="KW-0030">Aminoacyl-tRNA synthetase</keyword>
<evidence type="ECO:0000256" key="3">
    <source>
        <dbReference type="ARBA" id="ARBA00022598"/>
    </source>
</evidence>
<dbReference type="InterPro" id="IPR002300">
    <property type="entry name" value="aa-tRNA-synth_Ia"/>
</dbReference>
<dbReference type="GO" id="GO:0004823">
    <property type="term" value="F:leucine-tRNA ligase activity"/>
    <property type="evidence" value="ECO:0007669"/>
    <property type="project" value="UniProtKB-UniRule"/>
</dbReference>
<dbReference type="PANTHER" id="PTHR43740:SF2">
    <property type="entry name" value="LEUCINE--TRNA LIGASE, MITOCHONDRIAL"/>
    <property type="match status" value="1"/>
</dbReference>
<dbReference type="CDD" id="cd07958">
    <property type="entry name" value="Anticodon_Ia_Leu_BEm"/>
    <property type="match status" value="1"/>
</dbReference>
<dbReference type="InterPro" id="IPR014729">
    <property type="entry name" value="Rossmann-like_a/b/a_fold"/>
</dbReference>
<comment type="catalytic activity">
    <reaction evidence="8 9">
        <text>tRNA(Leu) + L-leucine + ATP = L-leucyl-tRNA(Leu) + AMP + diphosphate</text>
        <dbReference type="Rhea" id="RHEA:11688"/>
        <dbReference type="Rhea" id="RHEA-COMP:9613"/>
        <dbReference type="Rhea" id="RHEA-COMP:9622"/>
        <dbReference type="ChEBI" id="CHEBI:30616"/>
        <dbReference type="ChEBI" id="CHEBI:33019"/>
        <dbReference type="ChEBI" id="CHEBI:57427"/>
        <dbReference type="ChEBI" id="CHEBI:78442"/>
        <dbReference type="ChEBI" id="CHEBI:78494"/>
        <dbReference type="ChEBI" id="CHEBI:456215"/>
        <dbReference type="EC" id="6.1.1.4"/>
    </reaction>
</comment>
<keyword evidence="2 9" id="KW-0963">Cytoplasm</keyword>
<dbReference type="InterPro" id="IPR013155">
    <property type="entry name" value="M/V/L/I-tRNA-synth_anticd-bd"/>
</dbReference>
<dbReference type="GO" id="GO:0006429">
    <property type="term" value="P:leucyl-tRNA aminoacylation"/>
    <property type="evidence" value="ECO:0007669"/>
    <property type="project" value="UniProtKB-UniRule"/>
</dbReference>
<comment type="caution">
    <text evidence="9">Lacks conserved residue(s) required for the propagation of feature annotation.</text>
</comment>
<reference evidence="15 16" key="1">
    <citation type="submission" date="2017-09" db="EMBL/GenBank/DDBJ databases">
        <title>Depth-based differentiation of microbial function through sediment-hosted aquifers and enrichment of novel symbionts in the deep terrestrial subsurface.</title>
        <authorList>
            <person name="Probst A.J."/>
            <person name="Ladd B."/>
            <person name="Jarett J.K."/>
            <person name="Geller-Mcgrath D.E."/>
            <person name="Sieber C.M."/>
            <person name="Emerson J.B."/>
            <person name="Anantharaman K."/>
            <person name="Thomas B.C."/>
            <person name="Malmstrom R."/>
            <person name="Stieglmeier M."/>
            <person name="Klingl A."/>
            <person name="Woyke T."/>
            <person name="Ryan C.M."/>
            <person name="Banfield J.F."/>
        </authorList>
    </citation>
    <scope>NUCLEOTIDE SEQUENCE [LARGE SCALE GENOMIC DNA]</scope>
    <source>
        <strain evidence="15">CG22_combo_CG10-13_8_21_14_all_43_18</strain>
    </source>
</reference>
<comment type="similarity">
    <text evidence="1 9 10">Belongs to the class-I aminoacyl-tRNA synthetase family.</text>
</comment>
<dbReference type="SUPFAM" id="SSF47323">
    <property type="entry name" value="Anticodon-binding domain of a subclass of class I aminoacyl-tRNA synthetases"/>
    <property type="match status" value="1"/>
</dbReference>
<evidence type="ECO:0000256" key="9">
    <source>
        <dbReference type="HAMAP-Rule" id="MF_00049"/>
    </source>
</evidence>
<dbReference type="InterPro" id="IPR009008">
    <property type="entry name" value="Val/Leu/Ile-tRNA-synth_edit"/>
</dbReference>
<dbReference type="AlphaFoldDB" id="A0A2H0DWP5"/>
<keyword evidence="6 9" id="KW-0648">Protein biosynthesis</keyword>
<dbReference type="Pfam" id="PF00133">
    <property type="entry name" value="tRNA-synt_1"/>
    <property type="match status" value="1"/>
</dbReference>
<comment type="subcellular location">
    <subcellularLocation>
        <location evidence="9">Cytoplasm</location>
    </subcellularLocation>
</comment>
<dbReference type="InterPro" id="IPR025709">
    <property type="entry name" value="Leu_tRNA-synth_edit"/>
</dbReference>
<dbReference type="Proteomes" id="UP000231276">
    <property type="component" value="Unassembled WGS sequence"/>
</dbReference>
<dbReference type="EC" id="6.1.1.4" evidence="9"/>
<feature type="domain" description="Leucyl-tRNA synthetase editing" evidence="14">
    <location>
        <begin position="221"/>
        <end position="421"/>
    </location>
</feature>
<organism evidence="15 16">
    <name type="scientific">Candidatus Campbellbacteria bacterium CG22_combo_CG10-13_8_21_14_all_43_18</name>
    <dbReference type="NCBI Taxonomy" id="1974530"/>
    <lineage>
        <taxon>Bacteria</taxon>
        <taxon>Candidatus Campbelliibacteriota</taxon>
    </lineage>
</organism>
<dbReference type="NCBIfam" id="TIGR00396">
    <property type="entry name" value="leuS_bact"/>
    <property type="match status" value="1"/>
</dbReference>
<evidence type="ECO:0000256" key="7">
    <source>
        <dbReference type="ARBA" id="ARBA00023146"/>
    </source>
</evidence>
<dbReference type="HAMAP" id="MF_00049_B">
    <property type="entry name" value="Leu_tRNA_synth_B"/>
    <property type="match status" value="1"/>
</dbReference>
<dbReference type="EMBL" id="PCTS01000015">
    <property type="protein sequence ID" value="PIP86602.1"/>
    <property type="molecule type" value="Genomic_DNA"/>
</dbReference>
<feature type="binding site" evidence="9">
    <location>
        <position position="598"/>
    </location>
    <ligand>
        <name>ATP</name>
        <dbReference type="ChEBI" id="CHEBI:30616"/>
    </ligand>
</feature>
<evidence type="ECO:0000256" key="1">
    <source>
        <dbReference type="ARBA" id="ARBA00005594"/>
    </source>
</evidence>
<feature type="domain" description="Methionyl/Valyl/Leucyl/Isoleucyl-tRNA synthetase anticodon-binding" evidence="12">
    <location>
        <begin position="666"/>
        <end position="778"/>
    </location>
</feature>
<evidence type="ECO:0000259" key="13">
    <source>
        <dbReference type="Pfam" id="PF09334"/>
    </source>
</evidence>
<dbReference type="Pfam" id="PF09334">
    <property type="entry name" value="tRNA-synt_1g"/>
    <property type="match status" value="1"/>
</dbReference>
<evidence type="ECO:0000259" key="11">
    <source>
        <dbReference type="Pfam" id="PF00133"/>
    </source>
</evidence>
<dbReference type="InterPro" id="IPR015413">
    <property type="entry name" value="Methionyl/Leucyl_tRNA_Synth"/>
</dbReference>
<evidence type="ECO:0000313" key="16">
    <source>
        <dbReference type="Proteomes" id="UP000231276"/>
    </source>
</evidence>
<dbReference type="Gene3D" id="3.40.50.620">
    <property type="entry name" value="HUPs"/>
    <property type="match status" value="2"/>
</dbReference>